<keyword evidence="4" id="KW-1185">Reference proteome</keyword>
<dbReference type="AlphaFoldDB" id="A0A8J6HME5"/>
<dbReference type="GO" id="GO:0005576">
    <property type="term" value="C:extracellular region"/>
    <property type="evidence" value="ECO:0007669"/>
    <property type="project" value="InterPro"/>
</dbReference>
<dbReference type="InterPro" id="IPR002557">
    <property type="entry name" value="Chitin-bd_dom"/>
</dbReference>
<reference evidence="3" key="2">
    <citation type="submission" date="2021-08" db="EMBL/GenBank/DDBJ databases">
        <authorList>
            <person name="Eriksson T."/>
        </authorList>
    </citation>
    <scope>NUCLEOTIDE SEQUENCE</scope>
    <source>
        <strain evidence="3">Stoneville</strain>
        <tissue evidence="3">Whole head</tissue>
    </source>
</reference>
<accession>A0A8J6HME5</accession>
<feature type="compositionally biased region" description="Low complexity" evidence="1">
    <location>
        <begin position="107"/>
        <end position="185"/>
    </location>
</feature>
<dbReference type="GO" id="GO:0008061">
    <property type="term" value="F:chitin binding"/>
    <property type="evidence" value="ECO:0007669"/>
    <property type="project" value="InterPro"/>
</dbReference>
<protein>
    <recommendedName>
        <fullName evidence="2">Chitin-binding type-2 domain-containing protein</fullName>
    </recommendedName>
</protein>
<dbReference type="PROSITE" id="PS50940">
    <property type="entry name" value="CHIT_BIND_II"/>
    <property type="match status" value="1"/>
</dbReference>
<evidence type="ECO:0000256" key="1">
    <source>
        <dbReference type="SAM" id="MobiDB-lite"/>
    </source>
</evidence>
<evidence type="ECO:0000313" key="3">
    <source>
        <dbReference type="EMBL" id="KAH0816928.1"/>
    </source>
</evidence>
<name>A0A8J6HME5_TENMO</name>
<dbReference type="SUPFAM" id="SSF57625">
    <property type="entry name" value="Invertebrate chitin-binding proteins"/>
    <property type="match status" value="1"/>
</dbReference>
<dbReference type="EMBL" id="JABDTM020020706">
    <property type="protein sequence ID" value="KAH0816928.1"/>
    <property type="molecule type" value="Genomic_DNA"/>
</dbReference>
<reference evidence="3" key="1">
    <citation type="journal article" date="2020" name="J Insects Food Feed">
        <title>The yellow mealworm (Tenebrio molitor) genome: a resource for the emerging insects as food and feed industry.</title>
        <authorList>
            <person name="Eriksson T."/>
            <person name="Andere A."/>
            <person name="Kelstrup H."/>
            <person name="Emery V."/>
            <person name="Picard C."/>
        </authorList>
    </citation>
    <scope>NUCLEOTIDE SEQUENCE</scope>
    <source>
        <strain evidence="3">Stoneville</strain>
        <tissue evidence="3">Whole head</tissue>
    </source>
</reference>
<organism evidence="3 4">
    <name type="scientific">Tenebrio molitor</name>
    <name type="common">Yellow mealworm beetle</name>
    <dbReference type="NCBI Taxonomy" id="7067"/>
    <lineage>
        <taxon>Eukaryota</taxon>
        <taxon>Metazoa</taxon>
        <taxon>Ecdysozoa</taxon>
        <taxon>Arthropoda</taxon>
        <taxon>Hexapoda</taxon>
        <taxon>Insecta</taxon>
        <taxon>Pterygota</taxon>
        <taxon>Neoptera</taxon>
        <taxon>Endopterygota</taxon>
        <taxon>Coleoptera</taxon>
        <taxon>Polyphaga</taxon>
        <taxon>Cucujiformia</taxon>
        <taxon>Tenebrionidae</taxon>
        <taxon>Tenebrio</taxon>
    </lineage>
</organism>
<gene>
    <name evidence="3" type="ORF">GEV33_005863</name>
</gene>
<dbReference type="InterPro" id="IPR036508">
    <property type="entry name" value="Chitin-bd_dom_sf"/>
</dbReference>
<feature type="region of interest" description="Disordered" evidence="1">
    <location>
        <begin position="101"/>
        <end position="191"/>
    </location>
</feature>
<dbReference type="Gene3D" id="2.170.140.10">
    <property type="entry name" value="Chitin binding domain"/>
    <property type="match status" value="1"/>
</dbReference>
<evidence type="ECO:0000313" key="4">
    <source>
        <dbReference type="Proteomes" id="UP000719412"/>
    </source>
</evidence>
<feature type="domain" description="Chitin-binding type-2" evidence="2">
    <location>
        <begin position="44"/>
        <end position="103"/>
    </location>
</feature>
<sequence>MNVRVLARKRLKHVRAYKKSVKLLNLALPENKSVYLDYDSIILDPLCAGYPHDEEVFFESVLDCAQYYKCFNGTFSIEECSDGLFFSENNKGCVSPEYAECKGGSGSPTESTTTDPTTTPTTSKYSTKFNNNFDGNNNINAGNNNGNHNGNHNGNNNGNNNNGNNNSGNNNNGNNNNGNNISTNNNRDDTR</sequence>
<comment type="caution">
    <text evidence="3">The sequence shown here is derived from an EMBL/GenBank/DDBJ whole genome shotgun (WGS) entry which is preliminary data.</text>
</comment>
<dbReference type="SMART" id="SM00494">
    <property type="entry name" value="ChtBD2"/>
    <property type="match status" value="1"/>
</dbReference>
<proteinExistence type="predicted"/>
<dbReference type="Proteomes" id="UP000719412">
    <property type="component" value="Unassembled WGS sequence"/>
</dbReference>
<dbReference type="Pfam" id="PF01607">
    <property type="entry name" value="CBM_14"/>
    <property type="match status" value="1"/>
</dbReference>
<evidence type="ECO:0000259" key="2">
    <source>
        <dbReference type="PROSITE" id="PS50940"/>
    </source>
</evidence>